<comment type="similarity">
    <text evidence="6">Belongs to the UPF0758 family.</text>
</comment>
<gene>
    <name evidence="8" type="ORF">COA71_01635</name>
</gene>
<dbReference type="Gene3D" id="3.40.140.10">
    <property type="entry name" value="Cytidine Deaminase, domain 2"/>
    <property type="match status" value="1"/>
</dbReference>
<evidence type="ECO:0000256" key="2">
    <source>
        <dbReference type="ARBA" id="ARBA00022723"/>
    </source>
</evidence>
<accession>A0A2A5CJ98</accession>
<dbReference type="PANTHER" id="PTHR30471:SF3">
    <property type="entry name" value="UPF0758 PROTEIN YEES-RELATED"/>
    <property type="match status" value="1"/>
</dbReference>
<dbReference type="NCBIfam" id="NF000642">
    <property type="entry name" value="PRK00024.1"/>
    <property type="match status" value="1"/>
</dbReference>
<sequence>MTIREWPEQERPREKLLTKGATYLTDAELLAIFLRTGIKGASALDLARILLNRFGGVRGILEADADEFCQLRGLGLSKYAQLQAVQELAQRHLLESLQREDALTNVALSRLYVKSKLRAYHREVFLCLFLDSQHRVIAEEELFQGSIDSAVVYPREVLERAFYHKAAAIIFAHNHPSGVAEPSEADIAITRRLKSALDLVDIKTLDHLVVGDGVVTSMAERGLL</sequence>
<dbReference type="NCBIfam" id="TIGR00608">
    <property type="entry name" value="radc"/>
    <property type="match status" value="1"/>
</dbReference>
<evidence type="ECO:0000259" key="7">
    <source>
        <dbReference type="PROSITE" id="PS50249"/>
    </source>
</evidence>
<keyword evidence="1" id="KW-0645">Protease</keyword>
<dbReference type="PROSITE" id="PS01302">
    <property type="entry name" value="UPF0758"/>
    <property type="match status" value="1"/>
</dbReference>
<protein>
    <recommendedName>
        <fullName evidence="7">MPN domain-containing protein</fullName>
    </recommendedName>
</protein>
<evidence type="ECO:0000256" key="5">
    <source>
        <dbReference type="ARBA" id="ARBA00023049"/>
    </source>
</evidence>
<dbReference type="Proteomes" id="UP000228987">
    <property type="component" value="Unassembled WGS sequence"/>
</dbReference>
<dbReference type="InterPro" id="IPR025657">
    <property type="entry name" value="RadC_JAB"/>
</dbReference>
<dbReference type="InterPro" id="IPR037518">
    <property type="entry name" value="MPN"/>
</dbReference>
<dbReference type="GO" id="GO:0006508">
    <property type="term" value="P:proteolysis"/>
    <property type="evidence" value="ECO:0007669"/>
    <property type="project" value="UniProtKB-KW"/>
</dbReference>
<organism evidence="8 9">
    <name type="scientific">SAR86 cluster bacterium</name>
    <dbReference type="NCBI Taxonomy" id="2030880"/>
    <lineage>
        <taxon>Bacteria</taxon>
        <taxon>Pseudomonadati</taxon>
        <taxon>Pseudomonadota</taxon>
        <taxon>Gammaproteobacteria</taxon>
        <taxon>SAR86 cluster</taxon>
    </lineage>
</organism>
<keyword evidence="3" id="KW-0378">Hydrolase</keyword>
<dbReference type="GO" id="GO:0046872">
    <property type="term" value="F:metal ion binding"/>
    <property type="evidence" value="ECO:0007669"/>
    <property type="project" value="UniProtKB-KW"/>
</dbReference>
<keyword evidence="5" id="KW-0482">Metalloprotease</keyword>
<dbReference type="GO" id="GO:0008237">
    <property type="term" value="F:metallopeptidase activity"/>
    <property type="evidence" value="ECO:0007669"/>
    <property type="project" value="UniProtKB-KW"/>
</dbReference>
<dbReference type="Pfam" id="PF04002">
    <property type="entry name" value="RadC"/>
    <property type="match status" value="1"/>
</dbReference>
<dbReference type="PANTHER" id="PTHR30471">
    <property type="entry name" value="DNA REPAIR PROTEIN RADC"/>
    <property type="match status" value="1"/>
</dbReference>
<keyword evidence="4" id="KW-0862">Zinc</keyword>
<evidence type="ECO:0000256" key="1">
    <source>
        <dbReference type="ARBA" id="ARBA00022670"/>
    </source>
</evidence>
<evidence type="ECO:0000256" key="6">
    <source>
        <dbReference type="RuleBase" id="RU003797"/>
    </source>
</evidence>
<evidence type="ECO:0000256" key="4">
    <source>
        <dbReference type="ARBA" id="ARBA00022833"/>
    </source>
</evidence>
<dbReference type="InterPro" id="IPR010994">
    <property type="entry name" value="RuvA_2-like"/>
</dbReference>
<keyword evidence="2" id="KW-0479">Metal-binding</keyword>
<reference evidence="9" key="1">
    <citation type="submission" date="2017-08" db="EMBL/GenBank/DDBJ databases">
        <title>A dynamic microbial community with high functional redundancy inhabits the cold, oxic subseafloor aquifer.</title>
        <authorList>
            <person name="Tully B.J."/>
            <person name="Wheat C.G."/>
            <person name="Glazer B.T."/>
            <person name="Huber J.A."/>
        </authorList>
    </citation>
    <scope>NUCLEOTIDE SEQUENCE [LARGE SCALE GENOMIC DNA]</scope>
</reference>
<evidence type="ECO:0000313" key="8">
    <source>
        <dbReference type="EMBL" id="PCJ43598.1"/>
    </source>
</evidence>
<dbReference type="Pfam" id="PF20582">
    <property type="entry name" value="UPF0758_N"/>
    <property type="match status" value="1"/>
</dbReference>
<dbReference type="InterPro" id="IPR020891">
    <property type="entry name" value="UPF0758_CS"/>
</dbReference>
<name>A0A2A5CJ98_9GAMM</name>
<evidence type="ECO:0000313" key="9">
    <source>
        <dbReference type="Proteomes" id="UP000228987"/>
    </source>
</evidence>
<dbReference type="PROSITE" id="PS50249">
    <property type="entry name" value="MPN"/>
    <property type="match status" value="1"/>
</dbReference>
<feature type="domain" description="MPN" evidence="7">
    <location>
        <begin position="101"/>
        <end position="224"/>
    </location>
</feature>
<dbReference type="EMBL" id="NVWI01000001">
    <property type="protein sequence ID" value="PCJ43598.1"/>
    <property type="molecule type" value="Genomic_DNA"/>
</dbReference>
<comment type="caution">
    <text evidence="8">The sequence shown here is derived from an EMBL/GenBank/DDBJ whole genome shotgun (WGS) entry which is preliminary data.</text>
</comment>
<evidence type="ECO:0000256" key="3">
    <source>
        <dbReference type="ARBA" id="ARBA00022801"/>
    </source>
</evidence>
<dbReference type="InterPro" id="IPR001405">
    <property type="entry name" value="UPF0758"/>
</dbReference>
<dbReference type="CDD" id="cd08071">
    <property type="entry name" value="MPN_DUF2466"/>
    <property type="match status" value="1"/>
</dbReference>
<dbReference type="SUPFAM" id="SSF47781">
    <property type="entry name" value="RuvA domain 2-like"/>
    <property type="match status" value="1"/>
</dbReference>
<proteinExistence type="inferred from homology"/>
<dbReference type="InterPro" id="IPR046778">
    <property type="entry name" value="UPF0758_N"/>
</dbReference>
<dbReference type="AlphaFoldDB" id="A0A2A5CJ98"/>